<evidence type="ECO:0000256" key="3">
    <source>
        <dbReference type="PROSITE-ProRule" id="PRU00284"/>
    </source>
</evidence>
<dbReference type="CDD" id="cd19411">
    <property type="entry name" value="MCP2201-like_sensor"/>
    <property type="match status" value="1"/>
</dbReference>
<dbReference type="InterPro" id="IPR003660">
    <property type="entry name" value="HAMP_dom"/>
</dbReference>
<evidence type="ECO:0000313" key="9">
    <source>
        <dbReference type="Proteomes" id="UP000019143"/>
    </source>
</evidence>
<dbReference type="EMBL" id="BAVB01000093">
    <property type="protein sequence ID" value="GAE49098.1"/>
    <property type="molecule type" value="Genomic_DNA"/>
</dbReference>
<dbReference type="InterPro" id="IPR047347">
    <property type="entry name" value="YvaQ-like_sensor"/>
</dbReference>
<dbReference type="Pfam" id="PF00672">
    <property type="entry name" value="HAMP"/>
    <property type="match status" value="1"/>
</dbReference>
<dbReference type="Proteomes" id="UP000019143">
    <property type="component" value="Unassembled WGS sequence"/>
</dbReference>
<evidence type="ECO:0000256" key="1">
    <source>
        <dbReference type="ARBA" id="ARBA00022481"/>
    </source>
</evidence>
<feature type="non-terminal residue" evidence="8">
    <location>
        <position position="514"/>
    </location>
</feature>
<dbReference type="GO" id="GO:0007165">
    <property type="term" value="P:signal transduction"/>
    <property type="evidence" value="ECO:0007669"/>
    <property type="project" value="UniProtKB-KW"/>
</dbReference>
<keyword evidence="1" id="KW-0488">Methylation</keyword>
<comment type="similarity">
    <text evidence="2">Belongs to the methyl-accepting chemotaxis (MCP) protein family.</text>
</comment>
<dbReference type="GO" id="GO:0006935">
    <property type="term" value="P:chemotaxis"/>
    <property type="evidence" value="ECO:0007669"/>
    <property type="project" value="UniProtKB-KW"/>
</dbReference>
<dbReference type="FunFam" id="1.20.120.1530:FF:000004">
    <property type="entry name" value="Methyl-accepting chemotaxis protein"/>
    <property type="match status" value="1"/>
</dbReference>
<dbReference type="PROSITE" id="PS50885">
    <property type="entry name" value="HAMP"/>
    <property type="match status" value="2"/>
</dbReference>
<feature type="coiled-coil region" evidence="4">
    <location>
        <begin position="337"/>
        <end position="364"/>
    </location>
</feature>
<sequence>MNSFLHRFNVGKRLSLAFGVLILLSCALVAAGLYTLSQARERLDTIVNRNMAMIQYATDMLDANATISLNLRNIVLPTTAEQNRQFAEVIDAQRIRYKELREKLYAFPADAHDQQLRNALDLTREQALAHNQQVRDLGMAGKVDQAMPVLLERAAPATQRWQDAIRTYSQAQRKSSQLAYDQANASMARGRAMLIGGGLAVVMLSALLAWTITRSLTGPLNRATRAAEAIADGRLDNQVHSEASDETGRLLQAMDRMQSQVRNLITAQLDMAKRHDSGQISFRMDADAFPGDYGRMAGDTNALVDSHVQVTLHLAQIMGRYAIGDLSEDMDALPGEKARLTDTMAQVKTNLASMNQQIKQLAQSAADGDFGARGDAAQFQFDFRVMVESLNQLMATADGSLQSLSGILRAIAAGDLTARMDGEFKGVFAQMRDDANATATQLAGIVGHIQHSATSISAAASEIAAGNQDLSQRTEQQAANLEETAASMEELTSTVRQNAESARQANQLAIGAAG</sequence>
<gene>
    <name evidence="8" type="ORF">XPU_0630</name>
</gene>
<reference evidence="8 9" key="1">
    <citation type="submission" date="2014-01" db="EMBL/GenBank/DDBJ databases">
        <title>Genome sequence and analysis of Xanthomonas arboricola pv. pruni.</title>
        <authorList>
            <person name="Fujikawa T."/>
            <person name="Nakazono-Nagaoka E."/>
        </authorList>
    </citation>
    <scope>NUCLEOTIDE SEQUENCE [LARGE SCALE GENOMIC DNA]</scope>
    <source>
        <strain evidence="9">MAFF 311562</strain>
    </source>
</reference>
<evidence type="ECO:0000256" key="4">
    <source>
        <dbReference type="SAM" id="Coils"/>
    </source>
</evidence>
<dbReference type="Pfam" id="PF18947">
    <property type="entry name" value="HAMP_2"/>
    <property type="match status" value="1"/>
</dbReference>
<dbReference type="PANTHER" id="PTHR43531:SF14">
    <property type="entry name" value="METHYL-ACCEPTING CHEMOTAXIS PROTEIN I-RELATED"/>
    <property type="match status" value="1"/>
</dbReference>
<dbReference type="InterPro" id="IPR051310">
    <property type="entry name" value="MCP_chemotaxis"/>
</dbReference>
<dbReference type="AlphaFoldDB" id="W4RYY5"/>
<organism evidence="8 9">
    <name type="scientific">Xanthomonas arboricola pv. pruni str. MAFF 311562</name>
    <dbReference type="NCBI Taxonomy" id="1414836"/>
    <lineage>
        <taxon>Bacteria</taxon>
        <taxon>Pseudomonadati</taxon>
        <taxon>Pseudomonadota</taxon>
        <taxon>Gammaproteobacteria</taxon>
        <taxon>Lysobacterales</taxon>
        <taxon>Lysobacteraceae</taxon>
        <taxon>Xanthomonas</taxon>
    </lineage>
</organism>
<dbReference type="CDD" id="cd06225">
    <property type="entry name" value="HAMP"/>
    <property type="match status" value="1"/>
</dbReference>
<keyword evidence="3" id="KW-0807">Transducer</keyword>
<keyword evidence="5" id="KW-1133">Transmembrane helix</keyword>
<feature type="domain" description="HAMP" evidence="7">
    <location>
        <begin position="395"/>
        <end position="447"/>
    </location>
</feature>
<dbReference type="SUPFAM" id="SSF58104">
    <property type="entry name" value="Methyl-accepting chemotaxis protein (MCP) signaling domain"/>
    <property type="match status" value="1"/>
</dbReference>
<feature type="transmembrane region" description="Helical" evidence="5">
    <location>
        <begin position="192"/>
        <end position="212"/>
    </location>
</feature>
<keyword evidence="5" id="KW-0812">Transmembrane</keyword>
<evidence type="ECO:0000313" key="8">
    <source>
        <dbReference type="EMBL" id="GAE49098.1"/>
    </source>
</evidence>
<dbReference type="InterPro" id="IPR004089">
    <property type="entry name" value="MCPsignal_dom"/>
</dbReference>
<evidence type="ECO:0000259" key="7">
    <source>
        <dbReference type="PROSITE" id="PS50885"/>
    </source>
</evidence>
<dbReference type="SMART" id="SM00304">
    <property type="entry name" value="HAMP"/>
    <property type="match status" value="3"/>
</dbReference>
<dbReference type="Pfam" id="PF12729">
    <property type="entry name" value="4HB_MCP_1"/>
    <property type="match status" value="1"/>
</dbReference>
<keyword evidence="5" id="KW-0472">Membrane</keyword>
<comment type="caution">
    <text evidence="8">The sequence shown here is derived from an EMBL/GenBank/DDBJ whole genome shotgun (WGS) entry which is preliminary data.</text>
</comment>
<dbReference type="Gene3D" id="1.20.120.1530">
    <property type="match status" value="2"/>
</dbReference>
<evidence type="ECO:0000256" key="2">
    <source>
        <dbReference type="ARBA" id="ARBA00029447"/>
    </source>
</evidence>
<feature type="domain" description="HAMP" evidence="7">
    <location>
        <begin position="214"/>
        <end position="266"/>
    </location>
</feature>
<accession>W4RYY5</accession>
<evidence type="ECO:0000259" key="6">
    <source>
        <dbReference type="PROSITE" id="PS50111"/>
    </source>
</evidence>
<dbReference type="PANTHER" id="PTHR43531">
    <property type="entry name" value="PROTEIN ICFG"/>
    <property type="match status" value="1"/>
</dbReference>
<feature type="transmembrane region" description="Helical" evidence="5">
    <location>
        <begin position="14"/>
        <end position="36"/>
    </location>
</feature>
<dbReference type="FunFam" id="1.20.120.1530:FF:000005">
    <property type="entry name" value="Methyl-accepting chemotaxis protein"/>
    <property type="match status" value="1"/>
</dbReference>
<protein>
    <submittedName>
        <fullName evidence="8">Methyl-accepting chemotaxis protein</fullName>
    </submittedName>
</protein>
<dbReference type="PROSITE" id="PS50111">
    <property type="entry name" value="CHEMOTAXIS_TRANSDUC_2"/>
    <property type="match status" value="1"/>
</dbReference>
<evidence type="ECO:0000256" key="5">
    <source>
        <dbReference type="SAM" id="Phobius"/>
    </source>
</evidence>
<name>W4RYY5_9XANT</name>
<dbReference type="SUPFAM" id="SSF158472">
    <property type="entry name" value="HAMP domain-like"/>
    <property type="match status" value="1"/>
</dbReference>
<dbReference type="GO" id="GO:0004888">
    <property type="term" value="F:transmembrane signaling receptor activity"/>
    <property type="evidence" value="ECO:0007669"/>
    <property type="project" value="TreeGrafter"/>
</dbReference>
<feature type="domain" description="Methyl-accepting transducer" evidence="6">
    <location>
        <begin position="452"/>
        <end position="514"/>
    </location>
</feature>
<dbReference type="InterPro" id="IPR041395">
    <property type="entry name" value="McpB_HAMP_3rd"/>
</dbReference>
<dbReference type="GO" id="GO:0005886">
    <property type="term" value="C:plasma membrane"/>
    <property type="evidence" value="ECO:0007669"/>
    <property type="project" value="TreeGrafter"/>
</dbReference>
<dbReference type="InterPro" id="IPR024478">
    <property type="entry name" value="HlyB_4HB_MCP"/>
</dbReference>
<dbReference type="PROSITE" id="PS51257">
    <property type="entry name" value="PROKAR_LIPOPROTEIN"/>
    <property type="match status" value="1"/>
</dbReference>
<dbReference type="Pfam" id="PF18575">
    <property type="entry name" value="HAMP_N3"/>
    <property type="match status" value="1"/>
</dbReference>
<keyword evidence="4" id="KW-0175">Coiled coil</keyword>
<proteinExistence type="inferred from homology"/>